<organism evidence="1">
    <name type="scientific">marine sediment metagenome</name>
    <dbReference type="NCBI Taxonomy" id="412755"/>
    <lineage>
        <taxon>unclassified sequences</taxon>
        <taxon>metagenomes</taxon>
        <taxon>ecological metagenomes</taxon>
    </lineage>
</organism>
<dbReference type="AlphaFoldDB" id="A0A0F9HSJ0"/>
<sequence length="29" mass="3459">MKILNFDDREQWLNARLGKITGTRLKDII</sequence>
<evidence type="ECO:0000313" key="1">
    <source>
        <dbReference type="EMBL" id="KKM18386.1"/>
    </source>
</evidence>
<comment type="caution">
    <text evidence="1">The sequence shown here is derived from an EMBL/GenBank/DDBJ whole genome shotgun (WGS) entry which is preliminary data.</text>
</comment>
<name>A0A0F9HSJ0_9ZZZZ</name>
<protein>
    <submittedName>
        <fullName evidence="1">Uncharacterized protein</fullName>
    </submittedName>
</protein>
<dbReference type="EMBL" id="LAZR01014233">
    <property type="protein sequence ID" value="KKM18386.1"/>
    <property type="molecule type" value="Genomic_DNA"/>
</dbReference>
<feature type="non-terminal residue" evidence="1">
    <location>
        <position position="29"/>
    </location>
</feature>
<proteinExistence type="predicted"/>
<reference evidence="1" key="1">
    <citation type="journal article" date="2015" name="Nature">
        <title>Complex archaea that bridge the gap between prokaryotes and eukaryotes.</title>
        <authorList>
            <person name="Spang A."/>
            <person name="Saw J.H."/>
            <person name="Jorgensen S.L."/>
            <person name="Zaremba-Niedzwiedzka K."/>
            <person name="Martijn J."/>
            <person name="Lind A.E."/>
            <person name="van Eijk R."/>
            <person name="Schleper C."/>
            <person name="Guy L."/>
            <person name="Ettema T.J."/>
        </authorList>
    </citation>
    <scope>NUCLEOTIDE SEQUENCE</scope>
</reference>
<gene>
    <name evidence="1" type="ORF">LCGC14_1666140</name>
</gene>
<accession>A0A0F9HSJ0</accession>